<keyword evidence="3" id="KW-1185">Reference proteome</keyword>
<proteinExistence type="predicted"/>
<dbReference type="PANTHER" id="PTHR23150">
    <property type="entry name" value="SULFATASE MODIFYING FACTOR 1, 2"/>
    <property type="match status" value="1"/>
</dbReference>
<dbReference type="InterPro" id="IPR042095">
    <property type="entry name" value="SUMF_sf"/>
</dbReference>
<protein>
    <submittedName>
        <fullName evidence="2">Serine/threonine-protein kinase pkn1</fullName>
        <ecNumber evidence="2">2.7.11.1</ecNumber>
    </submittedName>
</protein>
<dbReference type="Proteomes" id="UP000193623">
    <property type="component" value="Unassembled WGS sequence"/>
</dbReference>
<sequence>MTPPTSPKTKASCCLPARATADRVNTSPTITKVAKHDDAERVTIPGGEALIGTNTPLIPQDEEGPLRRKKLASFQMDATQVTNGRFRRFVDATGYVTQAESIGNNFVFSALLPDHAAPTRGVANAPWWREVEGACWHSPLGPGSDTIGLEDHRVVHITWNDACVFAKWAGGRLPSEAQWEHAARGGLGDVRFP</sequence>
<dbReference type="AlphaFoldDB" id="A0A1Y5SI63"/>
<reference evidence="2 3" key="1">
    <citation type="submission" date="2017-03" db="EMBL/GenBank/DDBJ databases">
        <authorList>
            <person name="Afonso C.L."/>
            <person name="Miller P.J."/>
            <person name="Scott M.A."/>
            <person name="Spackman E."/>
            <person name="Goraichik I."/>
            <person name="Dimitrov K.M."/>
            <person name="Suarez D.L."/>
            <person name="Swayne D.E."/>
        </authorList>
    </citation>
    <scope>NUCLEOTIDE SEQUENCE [LARGE SCALE GENOMIC DNA]</scope>
    <source>
        <strain evidence="2 3">CECT 8397</strain>
    </source>
</reference>
<dbReference type="GO" id="GO:0120147">
    <property type="term" value="F:formylglycine-generating oxidase activity"/>
    <property type="evidence" value="ECO:0007669"/>
    <property type="project" value="TreeGrafter"/>
</dbReference>
<dbReference type="Pfam" id="PF03781">
    <property type="entry name" value="FGE-sulfatase"/>
    <property type="match status" value="1"/>
</dbReference>
<keyword evidence="2" id="KW-0808">Transferase</keyword>
<organism evidence="2 3">
    <name type="scientific">Pseudooctadecabacter jejudonensis</name>
    <dbReference type="NCBI Taxonomy" id="1391910"/>
    <lineage>
        <taxon>Bacteria</taxon>
        <taxon>Pseudomonadati</taxon>
        <taxon>Pseudomonadota</taxon>
        <taxon>Alphaproteobacteria</taxon>
        <taxon>Rhodobacterales</taxon>
        <taxon>Paracoccaceae</taxon>
        <taxon>Pseudooctadecabacter</taxon>
    </lineage>
</organism>
<dbReference type="EMBL" id="FWFT01000003">
    <property type="protein sequence ID" value="SLN41265.1"/>
    <property type="molecule type" value="Genomic_DNA"/>
</dbReference>
<dbReference type="InterPro" id="IPR016187">
    <property type="entry name" value="CTDL_fold"/>
</dbReference>
<feature type="domain" description="Sulfatase-modifying factor enzyme-like" evidence="1">
    <location>
        <begin position="40"/>
        <end position="188"/>
    </location>
</feature>
<accession>A0A1Y5SI63</accession>
<dbReference type="InterPro" id="IPR051043">
    <property type="entry name" value="Sulfatase_Mod_Factor_Kinase"/>
</dbReference>
<dbReference type="EC" id="2.7.11.1" evidence="2"/>
<name>A0A1Y5SI63_9RHOB</name>
<evidence type="ECO:0000313" key="3">
    <source>
        <dbReference type="Proteomes" id="UP000193623"/>
    </source>
</evidence>
<dbReference type="SUPFAM" id="SSF56436">
    <property type="entry name" value="C-type lectin-like"/>
    <property type="match status" value="1"/>
</dbReference>
<evidence type="ECO:0000313" key="2">
    <source>
        <dbReference type="EMBL" id="SLN41265.1"/>
    </source>
</evidence>
<keyword evidence="2" id="KW-0418">Kinase</keyword>
<gene>
    <name evidence="2" type="primary">pkn1_2</name>
    <name evidence="2" type="ORF">PSJ8397_02067</name>
</gene>
<dbReference type="InterPro" id="IPR005532">
    <property type="entry name" value="SUMF_dom"/>
</dbReference>
<dbReference type="Gene3D" id="3.90.1580.10">
    <property type="entry name" value="paralog of FGE (formylglycine-generating enzyme)"/>
    <property type="match status" value="1"/>
</dbReference>
<dbReference type="GO" id="GO:0004674">
    <property type="term" value="F:protein serine/threonine kinase activity"/>
    <property type="evidence" value="ECO:0007669"/>
    <property type="project" value="UniProtKB-EC"/>
</dbReference>
<evidence type="ECO:0000259" key="1">
    <source>
        <dbReference type="Pfam" id="PF03781"/>
    </source>
</evidence>
<dbReference type="PANTHER" id="PTHR23150:SF19">
    <property type="entry name" value="FORMYLGLYCINE-GENERATING ENZYME"/>
    <property type="match status" value="1"/>
</dbReference>